<feature type="chain" id="PRO_5035207338" description="Phenoloxidase-activating factor 2" evidence="6">
    <location>
        <begin position="22"/>
        <end position="297"/>
    </location>
</feature>
<evidence type="ECO:0000256" key="1">
    <source>
        <dbReference type="ARBA" id="ARBA00004613"/>
    </source>
</evidence>
<dbReference type="CDD" id="cd00190">
    <property type="entry name" value="Tryp_SPc"/>
    <property type="match status" value="1"/>
</dbReference>
<dbReference type="GO" id="GO:0006508">
    <property type="term" value="P:proteolysis"/>
    <property type="evidence" value="ECO:0007669"/>
    <property type="project" value="InterPro"/>
</dbReference>
<dbReference type="OrthoDB" id="10012881at2759"/>
<dbReference type="PROSITE" id="PS50240">
    <property type="entry name" value="TRYPSIN_DOM"/>
    <property type="match status" value="1"/>
</dbReference>
<feature type="signal peptide" evidence="6">
    <location>
        <begin position="1"/>
        <end position="21"/>
    </location>
</feature>
<evidence type="ECO:0000313" key="9">
    <source>
        <dbReference type="Proteomes" id="UP000708208"/>
    </source>
</evidence>
<keyword evidence="3" id="KW-1015">Disulfide bond</keyword>
<evidence type="ECO:0000256" key="2">
    <source>
        <dbReference type="ARBA" id="ARBA00022525"/>
    </source>
</evidence>
<dbReference type="InterPro" id="IPR018114">
    <property type="entry name" value="TRYPSIN_HIS"/>
</dbReference>
<reference evidence="8" key="1">
    <citation type="submission" date="2021-06" db="EMBL/GenBank/DDBJ databases">
        <authorList>
            <person name="Hodson N. C."/>
            <person name="Mongue J. A."/>
            <person name="Jaron S. K."/>
        </authorList>
    </citation>
    <scope>NUCLEOTIDE SEQUENCE</scope>
</reference>
<evidence type="ECO:0000259" key="7">
    <source>
        <dbReference type="PROSITE" id="PS50240"/>
    </source>
</evidence>
<dbReference type="PANTHER" id="PTHR24258">
    <property type="entry name" value="SERINE PROTEASE-RELATED"/>
    <property type="match status" value="1"/>
</dbReference>
<comment type="subcellular location">
    <subcellularLocation>
        <location evidence="1">Secreted</location>
    </subcellularLocation>
</comment>
<protein>
    <recommendedName>
        <fullName evidence="4">Phenoloxidase-activating factor 2</fullName>
    </recommendedName>
    <alternativeName>
        <fullName evidence="5">Prophenoloxidase-activating factor II</fullName>
    </alternativeName>
</protein>
<dbReference type="EMBL" id="CAJVCH010280670">
    <property type="protein sequence ID" value="CAG7784693.1"/>
    <property type="molecule type" value="Genomic_DNA"/>
</dbReference>
<feature type="domain" description="Peptidase S1" evidence="7">
    <location>
        <begin position="51"/>
        <end position="291"/>
    </location>
</feature>
<dbReference type="Pfam" id="PF00089">
    <property type="entry name" value="Trypsin"/>
    <property type="match status" value="1"/>
</dbReference>
<dbReference type="Proteomes" id="UP000708208">
    <property type="component" value="Unassembled WGS sequence"/>
</dbReference>
<gene>
    <name evidence="8" type="ORF">AFUS01_LOCUS23362</name>
</gene>
<evidence type="ECO:0000256" key="6">
    <source>
        <dbReference type="SAM" id="SignalP"/>
    </source>
</evidence>
<evidence type="ECO:0000256" key="4">
    <source>
        <dbReference type="ARBA" id="ARBA00068096"/>
    </source>
</evidence>
<keyword evidence="2" id="KW-0964">Secreted</keyword>
<dbReference type="AlphaFoldDB" id="A0A8J2P7P2"/>
<dbReference type="InterPro" id="IPR001254">
    <property type="entry name" value="Trypsin_dom"/>
</dbReference>
<comment type="caution">
    <text evidence="8">The sequence shown here is derived from an EMBL/GenBank/DDBJ whole genome shotgun (WGS) entry which is preliminary data.</text>
</comment>
<organism evidence="8 9">
    <name type="scientific">Allacma fusca</name>
    <dbReference type="NCBI Taxonomy" id="39272"/>
    <lineage>
        <taxon>Eukaryota</taxon>
        <taxon>Metazoa</taxon>
        <taxon>Ecdysozoa</taxon>
        <taxon>Arthropoda</taxon>
        <taxon>Hexapoda</taxon>
        <taxon>Collembola</taxon>
        <taxon>Symphypleona</taxon>
        <taxon>Sminthuridae</taxon>
        <taxon>Allacma</taxon>
    </lineage>
</organism>
<keyword evidence="9" id="KW-1185">Reference proteome</keyword>
<evidence type="ECO:0000313" key="8">
    <source>
        <dbReference type="EMBL" id="CAG7784693.1"/>
    </source>
</evidence>
<sequence>MRLPILLPIITAVIFVSLAQAETEPNQNLTISSKIVSKCTCGIRNNQGTKIVGGSNAKKNEFTWRIAMFKRSSIFSSSYSYVCSGALIDSRWILTAAHCVVNTQASQLAISIGDHDLKTKSETNSEIRRVSRIIVHASYNTRSLENDIALLQLDSPVEYNKNIGPVCLPLNHAGKTFTNEKAITSGWGTMKEGSSSTPSVLQSVGLDVISNQECAKKYPNLMSNNKMCTLTPGKDACQGDSGSSLDFYDPQSKFYIIIGVVSFGTGCARRETPGVYTRVTQYTGWVQENTGAAFCKP</sequence>
<evidence type="ECO:0000256" key="5">
    <source>
        <dbReference type="ARBA" id="ARBA00076468"/>
    </source>
</evidence>
<proteinExistence type="predicted"/>
<name>A0A8J2P7P2_9HEXA</name>
<evidence type="ECO:0000256" key="3">
    <source>
        <dbReference type="ARBA" id="ARBA00023157"/>
    </source>
</evidence>
<dbReference type="SMART" id="SM00020">
    <property type="entry name" value="Tryp_SPc"/>
    <property type="match status" value="1"/>
</dbReference>
<dbReference type="PANTHER" id="PTHR24258:SF116">
    <property type="entry name" value="FI16631P1-RELATED"/>
    <property type="match status" value="1"/>
</dbReference>
<dbReference type="GO" id="GO:0004252">
    <property type="term" value="F:serine-type endopeptidase activity"/>
    <property type="evidence" value="ECO:0007669"/>
    <property type="project" value="InterPro"/>
</dbReference>
<dbReference type="GO" id="GO:0005576">
    <property type="term" value="C:extracellular region"/>
    <property type="evidence" value="ECO:0007669"/>
    <property type="project" value="UniProtKB-SubCell"/>
</dbReference>
<dbReference type="PROSITE" id="PS00134">
    <property type="entry name" value="TRYPSIN_HIS"/>
    <property type="match status" value="1"/>
</dbReference>
<keyword evidence="6" id="KW-0732">Signal</keyword>
<dbReference type="FunFam" id="2.40.10.10:FF:000038">
    <property type="entry name" value="Serine protease"/>
    <property type="match status" value="1"/>
</dbReference>
<accession>A0A8J2P7P2</accession>